<accession>A0A5M4B3H9</accession>
<dbReference type="Proteomes" id="UP000391834">
    <property type="component" value="Unassembled WGS sequence"/>
</dbReference>
<evidence type="ECO:0000313" key="2">
    <source>
        <dbReference type="Proteomes" id="UP000391834"/>
    </source>
</evidence>
<dbReference type="AlphaFoldDB" id="A0A5M4B3H9"/>
<name>A0A5M4B3H9_9BACT</name>
<protein>
    <submittedName>
        <fullName evidence="1">Uncharacterized protein</fullName>
    </submittedName>
</protein>
<dbReference type="EMBL" id="BLAX01000001">
    <property type="protein sequence ID" value="GET34700.1"/>
    <property type="molecule type" value="Genomic_DNA"/>
</dbReference>
<evidence type="ECO:0000313" key="1">
    <source>
        <dbReference type="EMBL" id="GET34700.1"/>
    </source>
</evidence>
<keyword evidence="2" id="KW-1185">Reference proteome</keyword>
<organism evidence="1 2">
    <name type="scientific">Prolixibacter bellariivorans</name>
    <dbReference type="NCBI Taxonomy" id="314319"/>
    <lineage>
        <taxon>Bacteria</taxon>
        <taxon>Pseudomonadati</taxon>
        <taxon>Bacteroidota</taxon>
        <taxon>Bacteroidia</taxon>
        <taxon>Marinilabiliales</taxon>
        <taxon>Prolixibacteraceae</taxon>
        <taxon>Prolixibacter</taxon>
    </lineage>
</organism>
<gene>
    <name evidence="1" type="ORF">PbJCM13498_35630</name>
</gene>
<reference evidence="1 2" key="1">
    <citation type="submission" date="2019-10" db="EMBL/GenBank/DDBJ databases">
        <title>Prolixibacter strains distinguished by the presence of nitrate reductase genes were adept at nitrate-dependent anaerobic corrosion of metallic iron and carbon steel.</title>
        <authorList>
            <person name="Iino T."/>
            <person name="Shono N."/>
            <person name="Ito K."/>
            <person name="Nakamura R."/>
            <person name="Sueoka K."/>
            <person name="Harayama S."/>
            <person name="Ohkuma M."/>
        </authorList>
    </citation>
    <scope>NUCLEOTIDE SEQUENCE [LARGE SCALE GENOMIC DNA]</scope>
    <source>
        <strain evidence="1 2">JCM 13498</strain>
    </source>
</reference>
<sequence>MAGKVSAQIRATTASGNKVLLFPNGTWKYDEGQLVKDTLPNSATQSQTAVAPVVTTAPASWSMKIDSSRVDSTMKEQIIDVSSPRLARFFGEEKGRMRCSAECVNEKGVISIRLEWAAAVGDANRYFGFMRDLKDVTFLLANGQELKFQYNPGFKEHFFSNYNISYYNGSVTLTKNDIGSLLSSPVVRIDMDWKKAPEEYEVKGTQYFMNNLPKVL</sequence>
<proteinExistence type="predicted"/>
<comment type="caution">
    <text evidence="1">The sequence shown here is derived from an EMBL/GenBank/DDBJ whole genome shotgun (WGS) entry which is preliminary data.</text>
</comment>